<feature type="chain" id="PRO_5002203919" evidence="2">
    <location>
        <begin position="21"/>
        <end position="143"/>
    </location>
</feature>
<proteinExistence type="predicted"/>
<evidence type="ECO:0000256" key="1">
    <source>
        <dbReference type="SAM" id="Phobius"/>
    </source>
</evidence>
<dbReference type="AlphaFoldDB" id="A0A0C9U4B8"/>
<evidence type="ECO:0000256" key="2">
    <source>
        <dbReference type="SAM" id="SignalP"/>
    </source>
</evidence>
<sequence>MFRHKVFLDIYLLVLVACNALDRPRETNTLLVRQLYRDGIIYLIISISLRIFNIIVLGRLNLAYAALSVVANWSLITATVNRMLLIGTDAVIKSGRQNHGHELQPIGQVATPFVQGPRVSGRTDSVGKSDGILISSMKEYAEM</sequence>
<keyword evidence="1" id="KW-0812">Transmembrane</keyword>
<keyword evidence="1" id="KW-0472">Membrane</keyword>
<organism evidence="3 4">
    <name type="scientific">Sphaerobolus stellatus (strain SS14)</name>
    <dbReference type="NCBI Taxonomy" id="990650"/>
    <lineage>
        <taxon>Eukaryota</taxon>
        <taxon>Fungi</taxon>
        <taxon>Dikarya</taxon>
        <taxon>Basidiomycota</taxon>
        <taxon>Agaricomycotina</taxon>
        <taxon>Agaricomycetes</taxon>
        <taxon>Phallomycetidae</taxon>
        <taxon>Geastrales</taxon>
        <taxon>Sphaerobolaceae</taxon>
        <taxon>Sphaerobolus</taxon>
    </lineage>
</organism>
<feature type="signal peptide" evidence="2">
    <location>
        <begin position="1"/>
        <end position="20"/>
    </location>
</feature>
<evidence type="ECO:0000313" key="3">
    <source>
        <dbReference type="EMBL" id="KIJ37788.1"/>
    </source>
</evidence>
<name>A0A0C9U4B8_SPHS4</name>
<evidence type="ECO:0000313" key="4">
    <source>
        <dbReference type="Proteomes" id="UP000054279"/>
    </source>
</evidence>
<protein>
    <submittedName>
        <fullName evidence="3">Uncharacterized protein</fullName>
    </submittedName>
</protein>
<reference evidence="3 4" key="1">
    <citation type="submission" date="2014-06" db="EMBL/GenBank/DDBJ databases">
        <title>Evolutionary Origins and Diversification of the Mycorrhizal Mutualists.</title>
        <authorList>
            <consortium name="DOE Joint Genome Institute"/>
            <consortium name="Mycorrhizal Genomics Consortium"/>
            <person name="Kohler A."/>
            <person name="Kuo A."/>
            <person name="Nagy L.G."/>
            <person name="Floudas D."/>
            <person name="Copeland A."/>
            <person name="Barry K.W."/>
            <person name="Cichocki N."/>
            <person name="Veneault-Fourrey C."/>
            <person name="LaButti K."/>
            <person name="Lindquist E.A."/>
            <person name="Lipzen A."/>
            <person name="Lundell T."/>
            <person name="Morin E."/>
            <person name="Murat C."/>
            <person name="Riley R."/>
            <person name="Ohm R."/>
            <person name="Sun H."/>
            <person name="Tunlid A."/>
            <person name="Henrissat B."/>
            <person name="Grigoriev I.V."/>
            <person name="Hibbett D.S."/>
            <person name="Martin F."/>
        </authorList>
    </citation>
    <scope>NUCLEOTIDE SEQUENCE [LARGE SCALE GENOMIC DNA]</scope>
    <source>
        <strain evidence="3 4">SS14</strain>
    </source>
</reference>
<dbReference type="EMBL" id="KN837166">
    <property type="protein sequence ID" value="KIJ37788.1"/>
    <property type="molecule type" value="Genomic_DNA"/>
</dbReference>
<accession>A0A0C9U4B8</accession>
<keyword evidence="4" id="KW-1185">Reference proteome</keyword>
<feature type="transmembrane region" description="Helical" evidence="1">
    <location>
        <begin position="39"/>
        <end position="58"/>
    </location>
</feature>
<keyword evidence="1" id="KW-1133">Transmembrane helix</keyword>
<gene>
    <name evidence="3" type="ORF">M422DRAFT_259633</name>
</gene>
<dbReference type="Proteomes" id="UP000054279">
    <property type="component" value="Unassembled WGS sequence"/>
</dbReference>
<dbReference type="HOGENOM" id="CLU_1807475_0_0_1"/>
<keyword evidence="2" id="KW-0732">Signal</keyword>